<feature type="compositionally biased region" description="Polar residues" evidence="3">
    <location>
        <begin position="398"/>
        <end position="412"/>
    </location>
</feature>
<dbReference type="GO" id="GO:0005525">
    <property type="term" value="F:GTP binding"/>
    <property type="evidence" value="ECO:0007669"/>
    <property type="project" value="UniProtKB-KW"/>
</dbReference>
<evidence type="ECO:0000256" key="3">
    <source>
        <dbReference type="SAM" id="MobiDB-lite"/>
    </source>
</evidence>
<dbReference type="SUPFAM" id="SSF52540">
    <property type="entry name" value="P-loop containing nucleoside triphosphate hydrolases"/>
    <property type="match status" value="1"/>
</dbReference>
<evidence type="ECO:0000313" key="5">
    <source>
        <dbReference type="Proteomes" id="UP000198372"/>
    </source>
</evidence>
<feature type="compositionally biased region" description="Low complexity" evidence="3">
    <location>
        <begin position="497"/>
        <end position="519"/>
    </location>
</feature>
<dbReference type="GO" id="GO:0003924">
    <property type="term" value="F:GTPase activity"/>
    <property type="evidence" value="ECO:0007669"/>
    <property type="project" value="InterPro"/>
</dbReference>
<dbReference type="Pfam" id="PF00071">
    <property type="entry name" value="Ras"/>
    <property type="match status" value="1"/>
</dbReference>
<protein>
    <submittedName>
        <fullName evidence="4">BQ2448_4675 protein</fullName>
    </submittedName>
</protein>
<feature type="compositionally biased region" description="Low complexity" evidence="3">
    <location>
        <begin position="150"/>
        <end position="162"/>
    </location>
</feature>
<dbReference type="PRINTS" id="PR00449">
    <property type="entry name" value="RASTRNSFRMNG"/>
</dbReference>
<dbReference type="Proteomes" id="UP000198372">
    <property type="component" value="Unassembled WGS sequence"/>
</dbReference>
<dbReference type="FunFam" id="3.40.50.300:FF:000808">
    <property type="entry name" value="Small GTP-binding protein, putative"/>
    <property type="match status" value="1"/>
</dbReference>
<dbReference type="SMART" id="SM00176">
    <property type="entry name" value="RAN"/>
    <property type="match status" value="1"/>
</dbReference>
<feature type="region of interest" description="Disordered" evidence="3">
    <location>
        <begin position="149"/>
        <end position="238"/>
    </location>
</feature>
<feature type="compositionally biased region" description="Low complexity" evidence="3">
    <location>
        <begin position="53"/>
        <end position="62"/>
    </location>
</feature>
<dbReference type="PROSITE" id="PS51421">
    <property type="entry name" value="RAS"/>
    <property type="match status" value="1"/>
</dbReference>
<dbReference type="Gene3D" id="3.40.50.300">
    <property type="entry name" value="P-loop containing nucleotide triphosphate hydrolases"/>
    <property type="match status" value="1"/>
</dbReference>
<dbReference type="STRING" id="269621.A0A238FIK3"/>
<dbReference type="SMART" id="SM00173">
    <property type="entry name" value="RAS"/>
    <property type="match status" value="1"/>
</dbReference>
<keyword evidence="1" id="KW-0547">Nucleotide-binding</keyword>
<evidence type="ECO:0000313" key="4">
    <source>
        <dbReference type="EMBL" id="SCV71981.1"/>
    </source>
</evidence>
<feature type="region of interest" description="Disordered" evidence="3">
    <location>
        <begin position="494"/>
        <end position="539"/>
    </location>
</feature>
<evidence type="ECO:0000256" key="2">
    <source>
        <dbReference type="ARBA" id="ARBA00023134"/>
    </source>
</evidence>
<dbReference type="PANTHER" id="PTHR47977">
    <property type="entry name" value="RAS-RELATED PROTEIN RAB"/>
    <property type="match status" value="1"/>
</dbReference>
<dbReference type="InterPro" id="IPR005225">
    <property type="entry name" value="Small_GTP-bd"/>
</dbReference>
<dbReference type="InterPro" id="IPR027417">
    <property type="entry name" value="P-loop_NTPase"/>
</dbReference>
<feature type="compositionally biased region" description="Polar residues" evidence="3">
    <location>
        <begin position="222"/>
        <end position="238"/>
    </location>
</feature>
<feature type="compositionally biased region" description="Low complexity" evidence="3">
    <location>
        <begin position="19"/>
        <end position="44"/>
    </location>
</feature>
<keyword evidence="5" id="KW-1185">Reference proteome</keyword>
<dbReference type="SMART" id="SM00174">
    <property type="entry name" value="RHO"/>
    <property type="match status" value="1"/>
</dbReference>
<keyword evidence="2" id="KW-0342">GTP-binding</keyword>
<feature type="region of interest" description="Disordered" evidence="3">
    <location>
        <begin position="385"/>
        <end position="441"/>
    </location>
</feature>
<dbReference type="InterPro" id="IPR001806">
    <property type="entry name" value="Small_GTPase"/>
</dbReference>
<dbReference type="CDD" id="cd00154">
    <property type="entry name" value="Rab"/>
    <property type="match status" value="1"/>
</dbReference>
<evidence type="ECO:0000256" key="1">
    <source>
        <dbReference type="ARBA" id="ARBA00022741"/>
    </source>
</evidence>
<dbReference type="OrthoDB" id="2537213at2759"/>
<proteinExistence type="predicted"/>
<dbReference type="NCBIfam" id="TIGR00231">
    <property type="entry name" value="small_GTP"/>
    <property type="match status" value="1"/>
</dbReference>
<organism evidence="4 5">
    <name type="scientific">Microbotryum intermedium</name>
    <dbReference type="NCBI Taxonomy" id="269621"/>
    <lineage>
        <taxon>Eukaryota</taxon>
        <taxon>Fungi</taxon>
        <taxon>Dikarya</taxon>
        <taxon>Basidiomycota</taxon>
        <taxon>Pucciniomycotina</taxon>
        <taxon>Microbotryomycetes</taxon>
        <taxon>Microbotryales</taxon>
        <taxon>Microbotryaceae</taxon>
        <taxon>Microbotryum</taxon>
    </lineage>
</organism>
<feature type="compositionally biased region" description="Basic and acidic residues" evidence="3">
    <location>
        <begin position="522"/>
        <end position="539"/>
    </location>
</feature>
<feature type="compositionally biased region" description="Low complexity" evidence="3">
    <location>
        <begin position="421"/>
        <end position="438"/>
    </location>
</feature>
<dbReference type="PROSITE" id="PS51419">
    <property type="entry name" value="RAB"/>
    <property type="match status" value="1"/>
</dbReference>
<dbReference type="AlphaFoldDB" id="A0A238FIK3"/>
<accession>A0A238FIK3</accession>
<gene>
    <name evidence="4" type="ORF">BQ2448_4675</name>
</gene>
<feature type="region of interest" description="Disordered" evidence="3">
    <location>
        <begin position="19"/>
        <end position="71"/>
    </location>
</feature>
<dbReference type="InterPro" id="IPR050227">
    <property type="entry name" value="Rab"/>
</dbReference>
<name>A0A238FIK3_9BASI</name>
<reference evidence="5" key="1">
    <citation type="submission" date="2016-09" db="EMBL/GenBank/DDBJ databases">
        <authorList>
            <person name="Jeantristanb JTB J.-T."/>
            <person name="Ricardo R."/>
        </authorList>
    </citation>
    <scope>NUCLEOTIDE SEQUENCE [LARGE SCALE GENOMIC DNA]</scope>
</reference>
<sequence>MATLLDAPLQPVSVPVSVSPTWAAADPSGVSSRSSSTSGSGSLTTDDDDDDASLVSPRIAPIPASPPPVTSLSLSTATLKAQDHPIPAVSELGSHSIPTVAVEQSPFDFVRATTSSNANPQPFFPTIDPSVSVSVTSPTTFQFPAIAEVPSDPSAAPSPAAPHGSLDSIDEQWTPTTTKRHRAQPSLSRTPSPPIVITSSTGQTHARPPRARRQSTKVYGPNSLTIGNQQSPSGSDPANQLEAKVVILGSQGVGKTSLVHRYTTGVFSYSLTSTIGASFLAKRLVVDGCKVRLQIWDTAGQERFRSMAPLYYRGALAAILVYDITSEKSFMDIRLWMEELRRNMAPDLVIHVVGSKLDLTGQRQVKLGDAQRKIAQWADELDRADDETTLNTRDREGSPSSPNRSRASTRARQGSIPGPPITSISTIATTSPITPLSTAQPVSESLGARVRKMSTKLSNLPTVATIAAANAPSGGAASLGINSSSASSVHDLLAPTSESMSRSGSKMSLSLGSLGLAGRSRSRNEDDERRAAEDVEREEATRIDRLVKDCPIEVTEVSAKDDIGVEEMFVHITQRLVERKAQIESARILRSRGSIMLRDDTPNPAAAGWCCA</sequence>
<dbReference type="EMBL" id="FMSP01000008">
    <property type="protein sequence ID" value="SCV71981.1"/>
    <property type="molecule type" value="Genomic_DNA"/>
</dbReference>
<dbReference type="SMART" id="SM00175">
    <property type="entry name" value="RAB"/>
    <property type="match status" value="1"/>
</dbReference>